<dbReference type="EMBL" id="JBHSAX010000007">
    <property type="protein sequence ID" value="MFC3961928.1"/>
    <property type="molecule type" value="Genomic_DNA"/>
</dbReference>
<accession>A0ABV8DPP9</accession>
<comment type="caution">
    <text evidence="2">The sequence shown here is derived from an EMBL/GenBank/DDBJ whole genome shotgun (WGS) entry which is preliminary data.</text>
</comment>
<proteinExistence type="predicted"/>
<name>A0ABV8DPP9_9NOCA</name>
<evidence type="ECO:0000313" key="3">
    <source>
        <dbReference type="Proteomes" id="UP001595696"/>
    </source>
</evidence>
<reference evidence="3" key="1">
    <citation type="journal article" date="2019" name="Int. J. Syst. Evol. Microbiol.">
        <title>The Global Catalogue of Microorganisms (GCM) 10K type strain sequencing project: providing services to taxonomists for standard genome sequencing and annotation.</title>
        <authorList>
            <consortium name="The Broad Institute Genomics Platform"/>
            <consortium name="The Broad Institute Genome Sequencing Center for Infectious Disease"/>
            <person name="Wu L."/>
            <person name="Ma J."/>
        </authorList>
    </citation>
    <scope>NUCLEOTIDE SEQUENCE [LARGE SCALE GENOMIC DNA]</scope>
    <source>
        <strain evidence="3">CGMCC 4.7330</strain>
    </source>
</reference>
<sequence>MSATDLLANYQEFRTRRFLRNEARTGAWLPGWRTRSRRRALVLALAALFAAMVAVGAVCVGNMRIGPLLWMVPVLLFLPTWTVLQVVSSRQSDAPRNALDEYEVAERDAARSIGLTVTQSVAIIPAFALVIGASLESLSVGFGYACGLWTITALLIGGCSPAMILAWNRPDPEPEAAL</sequence>
<keyword evidence="1" id="KW-1133">Transmembrane helix</keyword>
<feature type="transmembrane region" description="Helical" evidence="1">
    <location>
        <begin position="69"/>
        <end position="87"/>
    </location>
</feature>
<evidence type="ECO:0000256" key="1">
    <source>
        <dbReference type="SAM" id="Phobius"/>
    </source>
</evidence>
<gene>
    <name evidence="2" type="ORF">ACFO0B_08005</name>
</gene>
<protein>
    <submittedName>
        <fullName evidence="2">Uncharacterized protein</fullName>
    </submittedName>
</protein>
<keyword evidence="1" id="KW-0812">Transmembrane</keyword>
<organism evidence="2 3">
    <name type="scientific">Nocardia jiangsuensis</name>
    <dbReference type="NCBI Taxonomy" id="1691563"/>
    <lineage>
        <taxon>Bacteria</taxon>
        <taxon>Bacillati</taxon>
        <taxon>Actinomycetota</taxon>
        <taxon>Actinomycetes</taxon>
        <taxon>Mycobacteriales</taxon>
        <taxon>Nocardiaceae</taxon>
        <taxon>Nocardia</taxon>
    </lineage>
</organism>
<keyword evidence="3" id="KW-1185">Reference proteome</keyword>
<feature type="transmembrane region" description="Helical" evidence="1">
    <location>
        <begin position="40"/>
        <end position="63"/>
    </location>
</feature>
<feature type="transmembrane region" description="Helical" evidence="1">
    <location>
        <begin position="141"/>
        <end position="167"/>
    </location>
</feature>
<evidence type="ECO:0000313" key="2">
    <source>
        <dbReference type="EMBL" id="MFC3961928.1"/>
    </source>
</evidence>
<dbReference type="Proteomes" id="UP001595696">
    <property type="component" value="Unassembled WGS sequence"/>
</dbReference>
<keyword evidence="1" id="KW-0472">Membrane</keyword>
<dbReference type="RefSeq" id="WP_378611685.1">
    <property type="nucleotide sequence ID" value="NZ_JBHSAX010000007.1"/>
</dbReference>
<feature type="transmembrane region" description="Helical" evidence="1">
    <location>
        <begin position="113"/>
        <end position="135"/>
    </location>
</feature>